<dbReference type="AlphaFoldDB" id="A0A5J9UTU8"/>
<reference evidence="2 3" key="1">
    <citation type="journal article" date="2019" name="Sci. Rep.">
        <title>A high-quality genome of Eragrostis curvula grass provides insights into Poaceae evolution and supports new strategies to enhance forage quality.</title>
        <authorList>
            <person name="Carballo J."/>
            <person name="Santos B.A.C.M."/>
            <person name="Zappacosta D."/>
            <person name="Garbus I."/>
            <person name="Selva J.P."/>
            <person name="Gallo C.A."/>
            <person name="Diaz A."/>
            <person name="Albertini E."/>
            <person name="Caccamo M."/>
            <person name="Echenique V."/>
        </authorList>
    </citation>
    <scope>NUCLEOTIDE SEQUENCE [LARGE SCALE GENOMIC DNA]</scope>
    <source>
        <strain evidence="3">cv. Victoria</strain>
        <tissue evidence="2">Leaf</tissue>
    </source>
</reference>
<name>A0A5J9UTU8_9POAL</name>
<evidence type="ECO:0000313" key="3">
    <source>
        <dbReference type="Proteomes" id="UP000324897"/>
    </source>
</evidence>
<dbReference type="Proteomes" id="UP000324897">
    <property type="component" value="Chromosome 2"/>
</dbReference>
<feature type="region of interest" description="Disordered" evidence="1">
    <location>
        <begin position="85"/>
        <end position="116"/>
    </location>
</feature>
<sequence>MFLGFVGLPPPQFLFHGGPGTTPPQFLFHGGPVTPPPQFSMGRCHCYKISWISSSPRSPGPPCHQDVLELHNPLRILGSNLDFSAGSMRTDASNTTRPGKSSVPIHRPGKSGQASKHCYSRKEIVFGVEPCSSARVQERHWLRTAADAAQSE</sequence>
<evidence type="ECO:0000256" key="1">
    <source>
        <dbReference type="SAM" id="MobiDB-lite"/>
    </source>
</evidence>
<evidence type="ECO:0000313" key="2">
    <source>
        <dbReference type="EMBL" id="TVU26955.1"/>
    </source>
</evidence>
<feature type="compositionally biased region" description="Polar residues" evidence="1">
    <location>
        <begin position="90"/>
        <end position="99"/>
    </location>
</feature>
<keyword evidence="3" id="KW-1185">Reference proteome</keyword>
<feature type="non-terminal residue" evidence="2">
    <location>
        <position position="152"/>
    </location>
</feature>
<dbReference type="EMBL" id="RWGY01000013">
    <property type="protein sequence ID" value="TVU26955.1"/>
    <property type="molecule type" value="Genomic_DNA"/>
</dbReference>
<comment type="caution">
    <text evidence="2">The sequence shown here is derived from an EMBL/GenBank/DDBJ whole genome shotgun (WGS) entry which is preliminary data.</text>
</comment>
<organism evidence="2 3">
    <name type="scientific">Eragrostis curvula</name>
    <name type="common">weeping love grass</name>
    <dbReference type="NCBI Taxonomy" id="38414"/>
    <lineage>
        <taxon>Eukaryota</taxon>
        <taxon>Viridiplantae</taxon>
        <taxon>Streptophyta</taxon>
        <taxon>Embryophyta</taxon>
        <taxon>Tracheophyta</taxon>
        <taxon>Spermatophyta</taxon>
        <taxon>Magnoliopsida</taxon>
        <taxon>Liliopsida</taxon>
        <taxon>Poales</taxon>
        <taxon>Poaceae</taxon>
        <taxon>PACMAD clade</taxon>
        <taxon>Chloridoideae</taxon>
        <taxon>Eragrostideae</taxon>
        <taxon>Eragrostidinae</taxon>
        <taxon>Eragrostis</taxon>
    </lineage>
</organism>
<gene>
    <name evidence="2" type="ORF">EJB05_29532</name>
</gene>
<dbReference type="Gramene" id="TVU26955">
    <property type="protein sequence ID" value="TVU26955"/>
    <property type="gene ID" value="EJB05_29532"/>
</dbReference>
<protein>
    <submittedName>
        <fullName evidence="2">Uncharacterized protein</fullName>
    </submittedName>
</protein>
<proteinExistence type="predicted"/>
<feature type="non-terminal residue" evidence="2">
    <location>
        <position position="1"/>
    </location>
</feature>
<accession>A0A5J9UTU8</accession>